<dbReference type="Pfam" id="PF13291">
    <property type="entry name" value="ACT_4"/>
    <property type="match status" value="1"/>
</dbReference>
<dbReference type="FunFam" id="1.10.3210.10:FF:000001">
    <property type="entry name" value="GTP pyrophosphokinase RelA"/>
    <property type="match status" value="1"/>
</dbReference>
<dbReference type="InterPro" id="IPR043519">
    <property type="entry name" value="NT_sf"/>
</dbReference>
<comment type="pathway">
    <text evidence="1">Purine metabolism.</text>
</comment>
<dbReference type="GO" id="GO:0005886">
    <property type="term" value="C:plasma membrane"/>
    <property type="evidence" value="ECO:0007669"/>
    <property type="project" value="TreeGrafter"/>
</dbReference>
<dbReference type="PROSITE" id="PS51831">
    <property type="entry name" value="HD"/>
    <property type="match status" value="1"/>
</dbReference>
<dbReference type="SUPFAM" id="SSF55021">
    <property type="entry name" value="ACT-like"/>
    <property type="match status" value="1"/>
</dbReference>
<evidence type="ECO:0000259" key="5">
    <source>
        <dbReference type="PROSITE" id="PS51831"/>
    </source>
</evidence>
<evidence type="ECO:0000256" key="3">
    <source>
        <dbReference type="SAM" id="MobiDB-lite"/>
    </source>
</evidence>
<feature type="domain" description="TGS" evidence="6">
    <location>
        <begin position="461"/>
        <end position="524"/>
    </location>
</feature>
<dbReference type="InterPro" id="IPR012676">
    <property type="entry name" value="TGS-like"/>
</dbReference>
<keyword evidence="7" id="KW-0378">Hydrolase</keyword>
<dbReference type="PROSITE" id="PS51671">
    <property type="entry name" value="ACT"/>
    <property type="match status" value="1"/>
</dbReference>
<evidence type="ECO:0000259" key="6">
    <source>
        <dbReference type="PROSITE" id="PS51880"/>
    </source>
</evidence>
<dbReference type="CDD" id="cd04876">
    <property type="entry name" value="ACT_RelA-SpoT"/>
    <property type="match status" value="1"/>
</dbReference>
<dbReference type="InterPro" id="IPR003607">
    <property type="entry name" value="HD/PDEase_dom"/>
</dbReference>
<comment type="similarity">
    <text evidence="2">Belongs to the relA/spoT family.</text>
</comment>
<feature type="region of interest" description="Disordered" evidence="3">
    <location>
        <begin position="1"/>
        <end position="24"/>
    </location>
</feature>
<dbReference type="EMBL" id="SGBC01000002">
    <property type="protein sequence ID" value="RZD16444.1"/>
    <property type="molecule type" value="Genomic_DNA"/>
</dbReference>
<accession>A0A519BGQ7</accession>
<dbReference type="Pfam" id="PF02824">
    <property type="entry name" value="TGS"/>
    <property type="match status" value="1"/>
</dbReference>
<dbReference type="CDD" id="cd05399">
    <property type="entry name" value="NT_Rel-Spo_like"/>
    <property type="match status" value="1"/>
</dbReference>
<dbReference type="CDD" id="cd01668">
    <property type="entry name" value="TGS_RSH"/>
    <property type="match status" value="1"/>
</dbReference>
<dbReference type="InterPro" id="IPR033655">
    <property type="entry name" value="TGS_RelA/SpoT"/>
</dbReference>
<dbReference type="GO" id="GO:0016787">
    <property type="term" value="F:hydrolase activity"/>
    <property type="evidence" value="ECO:0007669"/>
    <property type="project" value="UniProtKB-KW"/>
</dbReference>
<evidence type="ECO:0000313" key="7">
    <source>
        <dbReference type="EMBL" id="RZD16444.1"/>
    </source>
</evidence>
<dbReference type="SUPFAM" id="SSF81271">
    <property type="entry name" value="TGS-like"/>
    <property type="match status" value="1"/>
</dbReference>
<protein>
    <submittedName>
        <fullName evidence="7">Bifunctional (P)ppGpp synthetase/guanosine-3',5'-bis(Diphosphate) 3'-pyrophosphohydrolase</fullName>
    </submittedName>
</protein>
<feature type="domain" description="HD" evidence="5">
    <location>
        <begin position="119"/>
        <end position="218"/>
    </location>
</feature>
<dbReference type="GO" id="GO:0015969">
    <property type="term" value="P:guanosine tetraphosphate metabolic process"/>
    <property type="evidence" value="ECO:0007669"/>
    <property type="project" value="InterPro"/>
</dbReference>
<dbReference type="InterPro" id="IPR004095">
    <property type="entry name" value="TGS"/>
</dbReference>
<dbReference type="CDD" id="cd00077">
    <property type="entry name" value="HDc"/>
    <property type="match status" value="1"/>
</dbReference>
<sequence length="804" mass="90721">MDIAGADSSKTETKKINTDKTDADKTDINKTDSDIIINKTDINKIDTYKIDNDKTEAIKISNEFNATNILRDNFKSSINNITDIDLNDIQSDKFKLLKKAYDFSQTVHKGQLRESGEPYFTHLIEVASIVASLRMDCASIVAALLHDTVEDTLVTLDQIKEEFGDEIAFIVDGLTKISKLSFKSSEEVQAENIRKMIVAMAKDIRVIIIKLADRLHNLRTLNFLSEERRIKIAQETLDIFAPLANRLGIFSIKSELEDLSLKYLNPAVYKDLSLKISSKKLSREQYIAMVADILKANLSKHNFLEAEIYGRPKHFFSIYKKMTEQHISFEEIYDLIALRVIVSTINECYEVLGAVHSLWKPVAGRIKDYIAMPKANMYRSLHTTVIGPEGMRIEIQIRTKEMHFIDEFGIAAHWKYKENITPAGSGGADLQEFNWLRQLVEFQKDLKDPHEFLNSVKIDLFQEDVYVFTPKGDVIALPKDSTPIDFAYYIHTEIGDKTTGAIVNGNIIPLRYKLQNGDIVKILTKEGHHPSKDWLNYVQSSKAISKIRNWIRQQERQESIDAGKESLEKEFRKLGNKKIEYNELTALALNYYSLKDEAELYAGIGFGKYSPKNIFSSVIPGFKNSDGLSLITQKTGNVIQRILQKIKIQSSASSKNVITSPFGGDLLYKIAGCCHPVPGDSIVGYISRGRGVIVHKSDCKNIIGEDETRLITVSWKTAGATSVLGYFETKINIVTEDKKGILAEIAAVISDRGANISKAQVRTLKDGRAIHIFDIEVKDITQIDNILNSIRTIKGVIKVNRVTY</sequence>
<dbReference type="InterPro" id="IPR045865">
    <property type="entry name" value="ACT-like_dom_sf"/>
</dbReference>
<name>A0A519BGQ7_ACIG2</name>
<dbReference type="Pfam" id="PF19296">
    <property type="entry name" value="RelA_AH_RIS"/>
    <property type="match status" value="1"/>
</dbReference>
<dbReference type="FunFam" id="3.30.460.10:FF:000001">
    <property type="entry name" value="GTP pyrophosphokinase RelA"/>
    <property type="match status" value="1"/>
</dbReference>
<dbReference type="PANTHER" id="PTHR21262">
    <property type="entry name" value="GUANOSINE-3',5'-BIS DIPHOSPHATE 3'-PYROPHOSPHOHYDROLASE"/>
    <property type="match status" value="1"/>
</dbReference>
<dbReference type="InterPro" id="IPR006674">
    <property type="entry name" value="HD_domain"/>
</dbReference>
<dbReference type="PROSITE" id="PS51880">
    <property type="entry name" value="TGS"/>
    <property type="match status" value="1"/>
</dbReference>
<dbReference type="SMART" id="SM00954">
    <property type="entry name" value="RelA_SpoT"/>
    <property type="match status" value="1"/>
</dbReference>
<comment type="caution">
    <text evidence="7">The sequence shown here is derived from an EMBL/GenBank/DDBJ whole genome shotgun (WGS) entry which is preliminary data.</text>
</comment>
<dbReference type="Proteomes" id="UP000316562">
    <property type="component" value="Unassembled WGS sequence"/>
</dbReference>
<organism evidence="7 8">
    <name type="scientific">Acididesulfobacter guangdongensis</name>
    <dbReference type="NCBI Taxonomy" id="2597225"/>
    <lineage>
        <taxon>Bacteria</taxon>
        <taxon>Deltaproteobacteria</taxon>
        <taxon>Candidatus Acidulodesulfobacterales</taxon>
        <taxon>Candidatus Acididesulfobacter</taxon>
    </lineage>
</organism>
<gene>
    <name evidence="7" type="ORF">EVJ46_05335</name>
</gene>
<proteinExistence type="inferred from homology"/>
<dbReference type="SMART" id="SM00471">
    <property type="entry name" value="HDc"/>
    <property type="match status" value="1"/>
</dbReference>
<dbReference type="InterPro" id="IPR004811">
    <property type="entry name" value="RelA/Spo_fam"/>
</dbReference>
<dbReference type="Gene3D" id="3.30.70.260">
    <property type="match status" value="1"/>
</dbReference>
<evidence type="ECO:0000259" key="4">
    <source>
        <dbReference type="PROSITE" id="PS51671"/>
    </source>
</evidence>
<reference evidence="7 8" key="1">
    <citation type="journal article" date="2019" name="ISME J.">
        <title>Insights into ecological role of a new deltaproteobacterial order Candidatus Acidulodesulfobacterales by metagenomics and metatranscriptomics.</title>
        <authorList>
            <person name="Tan S."/>
            <person name="Liu J."/>
            <person name="Fang Y."/>
            <person name="Hedlund B.P."/>
            <person name="Lian Z.H."/>
            <person name="Huang L.Y."/>
            <person name="Li J.T."/>
            <person name="Huang L.N."/>
            <person name="Li W.J."/>
            <person name="Jiang H.C."/>
            <person name="Dong H.L."/>
            <person name="Shu W.S."/>
        </authorList>
    </citation>
    <scope>NUCLEOTIDE SEQUENCE [LARGE SCALE GENOMIC DNA]</scope>
    <source>
        <strain evidence="7">AP2</strain>
    </source>
</reference>
<dbReference type="PANTHER" id="PTHR21262:SF31">
    <property type="entry name" value="GTP PYROPHOSPHOKINASE"/>
    <property type="match status" value="1"/>
</dbReference>
<dbReference type="InterPro" id="IPR045600">
    <property type="entry name" value="RelA/SpoT_AH_RIS"/>
</dbReference>
<dbReference type="InterPro" id="IPR007685">
    <property type="entry name" value="RelA_SpoT"/>
</dbReference>
<comment type="function">
    <text evidence="2">In eubacteria ppGpp (guanosine 3'-diphosphate 5'-diphosphate) is a mediator of the stringent response that coordinates a variety of cellular activities in response to changes in nutritional abundance.</text>
</comment>
<feature type="domain" description="ACT" evidence="4">
    <location>
        <begin position="730"/>
        <end position="804"/>
    </location>
</feature>
<evidence type="ECO:0000256" key="2">
    <source>
        <dbReference type="RuleBase" id="RU003847"/>
    </source>
</evidence>
<dbReference type="InterPro" id="IPR012675">
    <property type="entry name" value="Beta-grasp_dom_sf"/>
</dbReference>
<feature type="compositionally biased region" description="Basic and acidic residues" evidence="3">
    <location>
        <begin position="9"/>
        <end position="24"/>
    </location>
</feature>
<evidence type="ECO:0000256" key="1">
    <source>
        <dbReference type="ARBA" id="ARBA00025704"/>
    </source>
</evidence>
<dbReference type="AlphaFoldDB" id="A0A519BGQ7"/>
<evidence type="ECO:0000313" key="8">
    <source>
        <dbReference type="Proteomes" id="UP000316562"/>
    </source>
</evidence>
<dbReference type="InterPro" id="IPR002912">
    <property type="entry name" value="ACT_dom"/>
</dbReference>
<dbReference type="Gene3D" id="3.10.20.30">
    <property type="match status" value="1"/>
</dbReference>
<dbReference type="NCBIfam" id="TIGR00691">
    <property type="entry name" value="spoT_relA"/>
    <property type="match status" value="1"/>
</dbReference>
<dbReference type="SUPFAM" id="SSF109604">
    <property type="entry name" value="HD-domain/PDEase-like"/>
    <property type="match status" value="1"/>
</dbReference>
<dbReference type="Pfam" id="PF04607">
    <property type="entry name" value="RelA_SpoT"/>
    <property type="match status" value="1"/>
</dbReference>
<dbReference type="Pfam" id="PF13328">
    <property type="entry name" value="HD_4"/>
    <property type="match status" value="1"/>
</dbReference>
<dbReference type="Gene3D" id="1.10.3210.10">
    <property type="entry name" value="Hypothetical protein af1432"/>
    <property type="match status" value="1"/>
</dbReference>
<dbReference type="Gene3D" id="3.30.460.10">
    <property type="entry name" value="Beta Polymerase, domain 2"/>
    <property type="match status" value="1"/>
</dbReference>
<dbReference type="FunFam" id="3.10.20.30:FF:000002">
    <property type="entry name" value="GTP pyrophosphokinase (RelA/SpoT)"/>
    <property type="match status" value="1"/>
</dbReference>
<dbReference type="SUPFAM" id="SSF81301">
    <property type="entry name" value="Nucleotidyltransferase"/>
    <property type="match status" value="1"/>
</dbReference>